<dbReference type="Proteomes" id="UP000663846">
    <property type="component" value="Unassembled WGS sequence"/>
</dbReference>
<evidence type="ECO:0000313" key="2">
    <source>
        <dbReference type="Proteomes" id="UP000663846"/>
    </source>
</evidence>
<proteinExistence type="predicted"/>
<protein>
    <submittedName>
        <fullName evidence="1">Uncharacterized protein</fullName>
    </submittedName>
</protein>
<evidence type="ECO:0000313" key="1">
    <source>
        <dbReference type="EMBL" id="CAE6362764.1"/>
    </source>
</evidence>
<dbReference type="OrthoDB" id="431929at2759"/>
<organism evidence="1 2">
    <name type="scientific">Rhizoctonia solani</name>
    <dbReference type="NCBI Taxonomy" id="456999"/>
    <lineage>
        <taxon>Eukaryota</taxon>
        <taxon>Fungi</taxon>
        <taxon>Dikarya</taxon>
        <taxon>Basidiomycota</taxon>
        <taxon>Agaricomycotina</taxon>
        <taxon>Agaricomycetes</taxon>
        <taxon>Cantharellales</taxon>
        <taxon>Ceratobasidiaceae</taxon>
        <taxon>Rhizoctonia</taxon>
    </lineage>
</organism>
<comment type="caution">
    <text evidence="1">The sequence shown here is derived from an EMBL/GenBank/DDBJ whole genome shotgun (WGS) entry which is preliminary data.</text>
</comment>
<gene>
    <name evidence="1" type="ORF">RDB_LOCUS20432</name>
</gene>
<sequence length="250" mass="27963">MSDDNQAQTYPRRLIIYFHAGIDAFGSLPLCHHGCDHGTGGRIGTIERDQNKRPQLLHTGFVPRDEAFLRGYLERNSPKPPRIDRLLVCLRRKINPSYKPSKPQLETEPHIDVAVAAAHTFLSRHYQPGDEVVLVASQYLPYDNASKALEILARHLQNGTKPHQPPEKRITNKDDAPAQKIPIHGVVVDVGSPSTPNISLMNDQVQARFPPQIPHMVYCSEMEDGGYWSFSTKYHSDGSSASQEVCPISI</sequence>
<name>A0A8H3A2E4_9AGAM</name>
<dbReference type="EMBL" id="CAJMWS010000101">
    <property type="protein sequence ID" value="CAE6362764.1"/>
    <property type="molecule type" value="Genomic_DNA"/>
</dbReference>
<reference evidence="1" key="1">
    <citation type="submission" date="2021-01" db="EMBL/GenBank/DDBJ databases">
        <authorList>
            <person name="Kaushik A."/>
        </authorList>
    </citation>
    <scope>NUCLEOTIDE SEQUENCE</scope>
    <source>
        <strain evidence="1">AG1-1C</strain>
    </source>
</reference>
<dbReference type="AlphaFoldDB" id="A0A8H3A2E4"/>
<accession>A0A8H3A2E4</accession>